<gene>
    <name evidence="6" type="primary">dhbE</name>
    <name evidence="6" type="ORF">KOLFYP65_00244</name>
</gene>
<organism evidence="6">
    <name type="scientific">Klebsiella oxytoca</name>
    <dbReference type="NCBI Taxonomy" id="571"/>
    <lineage>
        <taxon>Bacteria</taxon>
        <taxon>Pseudomonadati</taxon>
        <taxon>Pseudomonadota</taxon>
        <taxon>Gammaproteobacteria</taxon>
        <taxon>Enterobacterales</taxon>
        <taxon>Enterobacteriaceae</taxon>
        <taxon>Klebsiella/Raoultella group</taxon>
        <taxon>Klebsiella</taxon>
    </lineage>
</organism>
<evidence type="ECO:0000256" key="2">
    <source>
        <dbReference type="ARBA" id="ARBA00006432"/>
    </source>
</evidence>
<keyword evidence="3 6" id="KW-0436">Ligase</keyword>
<dbReference type="InterPro" id="IPR050237">
    <property type="entry name" value="ATP-dep_AMP-bd_enzyme"/>
</dbReference>
<dbReference type="FunFam" id="2.30.38.10:FF:000003">
    <property type="entry name" value="Vibriobactin-specific 2,3-dihydroxybenzoate-AMP ligase"/>
    <property type="match status" value="1"/>
</dbReference>
<dbReference type="GO" id="GO:0016878">
    <property type="term" value="F:acid-thiol ligase activity"/>
    <property type="evidence" value="ECO:0007669"/>
    <property type="project" value="UniProtKB-ARBA"/>
</dbReference>
<dbReference type="FunFam" id="3.40.50.980:FF:000003">
    <property type="entry name" value="Vibriobactin-specific 2,3-dihydroxybenzoate-AMP ligase"/>
    <property type="match status" value="1"/>
</dbReference>
<dbReference type="Gene3D" id="2.30.38.10">
    <property type="entry name" value="Luciferase, Domain 3"/>
    <property type="match status" value="1"/>
</dbReference>
<evidence type="ECO:0000259" key="4">
    <source>
        <dbReference type="Pfam" id="PF00501"/>
    </source>
</evidence>
<name>A0A6N3B2L8_KLEOX</name>
<evidence type="ECO:0000256" key="1">
    <source>
        <dbReference type="ARBA" id="ARBA00004924"/>
    </source>
</evidence>
<dbReference type="Pfam" id="PF13193">
    <property type="entry name" value="AMP-binding_C"/>
    <property type="match status" value="1"/>
</dbReference>
<dbReference type="CDD" id="cd05920">
    <property type="entry name" value="23DHB-AMP_lg"/>
    <property type="match status" value="1"/>
</dbReference>
<sequence>MHASFNTLIEQYPLPIAAQLRCWAARYSTQTALVDDGGALTYSELDVRVDQLAAGLDSLGLRSGQHVIVQLPNGNAFVILLFALLRLGAIPVLAMPSQRELDIDALIALAQPVAYFIHGENHAGLARQMMHKHACLRHVLTIEQCADDDFTPLFSLRGELQAWRQPEVSATALLLLSGGTTGTPKLIPRRHADYSYNFSASAELCGINAQSVYLAVLPVAHNFPLACPGILGTLACGGKVVLTNSASCDEVMPLIAECRATHVALVPALAQLWAQAREWEESDLSSLRVIQVGGARLDPTLAEQIIATFNCTLQQVFGMAEGLLCFTRLNDPLVSVLHSQGRPLSPLDEIRVVDEEENDVAPGETGQLLTRGPYTISGYYRAPEHNARAFTAQGFYRTGDNVRRDEAGNLYVEGRIKEQINRAGEKIAAAEVEAALMRLEGVKDCAVVAAPDTLLGERICAFIIAQQTPFDYQQLRHQLTRLGLSAWKIPDQIEFLTHWPLTAVGKVDKKRLTALATERCRQTSQ</sequence>
<accession>A0A6N3B2L8</accession>
<dbReference type="PANTHER" id="PTHR43767">
    <property type="entry name" value="LONG-CHAIN-FATTY-ACID--COA LIGASE"/>
    <property type="match status" value="1"/>
</dbReference>
<dbReference type="PROSITE" id="PS00455">
    <property type="entry name" value="AMP_BINDING"/>
    <property type="match status" value="1"/>
</dbReference>
<dbReference type="PANTHER" id="PTHR43767:SF1">
    <property type="entry name" value="NONRIBOSOMAL PEPTIDE SYNTHASE PES1 (EUROFUNG)-RELATED"/>
    <property type="match status" value="1"/>
</dbReference>
<dbReference type="EC" id="6.3.2.-" evidence="6"/>
<dbReference type="InterPro" id="IPR000873">
    <property type="entry name" value="AMP-dep_synth/lig_dom"/>
</dbReference>
<evidence type="ECO:0000259" key="5">
    <source>
        <dbReference type="Pfam" id="PF13193"/>
    </source>
</evidence>
<comment type="pathway">
    <text evidence="1">Siderophore biosynthesis.</text>
</comment>
<dbReference type="Gene3D" id="3.40.50.980">
    <property type="match status" value="2"/>
</dbReference>
<proteinExistence type="inferred from homology"/>
<dbReference type="AlphaFoldDB" id="A0A6N3B2L8"/>
<dbReference type="FunFam" id="3.30.300.30:FF:000008">
    <property type="entry name" value="2,3-dihydroxybenzoate-AMP ligase"/>
    <property type="match status" value="1"/>
</dbReference>
<dbReference type="SUPFAM" id="SSF56801">
    <property type="entry name" value="Acetyl-CoA synthetase-like"/>
    <property type="match status" value="1"/>
</dbReference>
<comment type="similarity">
    <text evidence="2">Belongs to the ATP-dependent AMP-binding enzyme family.</text>
</comment>
<feature type="domain" description="AMP-dependent synthetase/ligase" evidence="4">
    <location>
        <begin position="23"/>
        <end position="380"/>
    </location>
</feature>
<dbReference type="InterPro" id="IPR025110">
    <property type="entry name" value="AMP-bd_C"/>
</dbReference>
<protein>
    <submittedName>
        <fullName evidence="6">2,3-dihydroxybenzoate-AMP ligase</fullName>
        <ecNumber evidence="6">6.3.2.-</ecNumber>
    </submittedName>
</protein>
<dbReference type="Gene3D" id="3.30.300.30">
    <property type="match status" value="1"/>
</dbReference>
<evidence type="ECO:0000256" key="3">
    <source>
        <dbReference type="ARBA" id="ARBA00022598"/>
    </source>
</evidence>
<dbReference type="InterPro" id="IPR020845">
    <property type="entry name" value="AMP-binding_CS"/>
</dbReference>
<evidence type="ECO:0000313" key="6">
    <source>
        <dbReference type="EMBL" id="VYT98909.1"/>
    </source>
</evidence>
<dbReference type="Pfam" id="PF00501">
    <property type="entry name" value="AMP-binding"/>
    <property type="match status" value="1"/>
</dbReference>
<dbReference type="RefSeq" id="WP_070557622.1">
    <property type="nucleotide sequence ID" value="NZ_CABGLK010000001.1"/>
</dbReference>
<reference evidence="6" key="1">
    <citation type="submission" date="2019-11" db="EMBL/GenBank/DDBJ databases">
        <authorList>
            <person name="Feng L."/>
        </authorList>
    </citation>
    <scope>NUCLEOTIDE SEQUENCE</scope>
    <source>
        <strain evidence="6">KOxytocaLFYP65</strain>
    </source>
</reference>
<dbReference type="InterPro" id="IPR045851">
    <property type="entry name" value="AMP-bd_C_sf"/>
</dbReference>
<feature type="domain" description="AMP-binding enzyme C-terminal" evidence="5">
    <location>
        <begin position="431"/>
        <end position="506"/>
    </location>
</feature>
<dbReference type="EMBL" id="CACRTM010000023">
    <property type="protein sequence ID" value="VYT98909.1"/>
    <property type="molecule type" value="Genomic_DNA"/>
</dbReference>